<dbReference type="Pfam" id="PF06097">
    <property type="entry name" value="DUF945"/>
    <property type="match status" value="1"/>
</dbReference>
<gene>
    <name evidence="1" type="ORF">A9179_09865</name>
</gene>
<proteinExistence type="predicted"/>
<protein>
    <recommendedName>
        <fullName evidence="3">DUF945 domain-containing protein</fullName>
    </recommendedName>
</protein>
<dbReference type="EMBL" id="LZEU01000001">
    <property type="protein sequence ID" value="MBC9250579.1"/>
    <property type="molecule type" value="Genomic_DNA"/>
</dbReference>
<dbReference type="Proteomes" id="UP000744555">
    <property type="component" value="Unassembled WGS sequence"/>
</dbReference>
<comment type="caution">
    <text evidence="1">The sequence shown here is derived from an EMBL/GenBank/DDBJ whole genome shotgun (WGS) entry which is preliminary data.</text>
</comment>
<reference evidence="1 2" key="1">
    <citation type="submission" date="2016-06" db="EMBL/GenBank/DDBJ databases">
        <authorList>
            <person name="Ramos C."/>
            <person name="Pintado A."/>
            <person name="Crespo-Gomez J.I."/>
        </authorList>
    </citation>
    <scope>NUCLEOTIDE SEQUENCE [LARGE SCALE GENOMIC DNA]</scope>
    <source>
        <strain evidence="1 2">AVO110</strain>
    </source>
</reference>
<dbReference type="InterPro" id="IPR010352">
    <property type="entry name" value="DUF945"/>
</dbReference>
<evidence type="ECO:0008006" key="3">
    <source>
        <dbReference type="Google" id="ProtNLM"/>
    </source>
</evidence>
<name>A0ABR7S0M3_AQUAC</name>
<evidence type="ECO:0000313" key="2">
    <source>
        <dbReference type="Proteomes" id="UP000744555"/>
    </source>
</evidence>
<evidence type="ECO:0000313" key="1">
    <source>
        <dbReference type="EMBL" id="MBC9250579.1"/>
    </source>
</evidence>
<keyword evidence="2" id="KW-1185">Reference proteome</keyword>
<organism evidence="1 2">
    <name type="scientific">Aquipseudomonas alcaligenes</name>
    <name type="common">Pseudomonas alcaligenes</name>
    <dbReference type="NCBI Taxonomy" id="43263"/>
    <lineage>
        <taxon>Bacteria</taxon>
        <taxon>Pseudomonadati</taxon>
        <taxon>Pseudomonadota</taxon>
        <taxon>Gammaproteobacteria</taxon>
        <taxon>Pseudomonadales</taxon>
        <taxon>Pseudomonadaceae</taxon>
        <taxon>Aquipseudomonas</taxon>
    </lineage>
</organism>
<accession>A0ABR7S0M3</accession>
<sequence>MLQTSISEANQQMQNALLGIDGTAKLELLSLERHLFSSTAHYRLTVAGKALGDGQQPFELLFVDRIDHGPFPLSRLQALKLMPVMATSNFELEKNPLTEPWFAATQGVAPLSGQVSLGYDGSSSSSMRLQPLDLAPSEKIQVKFSGLDLQVDASAKAEDLQIGGNMTSLQLSLVSPTSGPLTIDLQGLTLDSDRSKGSSGLYMGTNQVKLKSASVQMADKPPVLLSDLAQSDSLEEVGNSLNGRLTYDIGMISYDGKQIGGSQQVWSLKNLDLGAVQSLVKLYESKLQPLQTAALQGSEAPQLDLSDAEQAQLKADFEQLLAAKPQIALEKMSFKTTNGESHLRLALDLNKPESFDLPAPLIAKQLIGQLDAKLVVSKPMIGDVVGVQAAFAGQTDQQAIAEQASMMSEMASSMAVASQMATVEGDNIVSSLHYANDQVDFNGRKMTVEEFVGMFMAMGGGMGMQQDDAALQEGESADGLALQAPAVENTAQ</sequence>